<dbReference type="CDD" id="cd06257">
    <property type="entry name" value="DnaJ"/>
    <property type="match status" value="1"/>
</dbReference>
<gene>
    <name evidence="8" type="ORF">ES674_06920</name>
</gene>
<feature type="domain" description="J" evidence="7">
    <location>
        <begin position="5"/>
        <end position="70"/>
    </location>
</feature>
<name>A0A5D0REU9_9FLAO</name>
<dbReference type="EMBL" id="VSKK01000001">
    <property type="protein sequence ID" value="TYB79486.1"/>
    <property type="molecule type" value="Genomic_DNA"/>
</dbReference>
<dbReference type="GO" id="GO:0051082">
    <property type="term" value="F:unfolded protein binding"/>
    <property type="evidence" value="ECO:0007669"/>
    <property type="project" value="InterPro"/>
</dbReference>
<proteinExistence type="predicted"/>
<evidence type="ECO:0000313" key="9">
    <source>
        <dbReference type="Proteomes" id="UP000323720"/>
    </source>
</evidence>
<dbReference type="PANTHER" id="PTHR43096:SF52">
    <property type="entry name" value="DNAJ HOMOLOG 1, MITOCHONDRIAL-RELATED"/>
    <property type="match status" value="1"/>
</dbReference>
<dbReference type="Gene3D" id="1.10.287.110">
    <property type="entry name" value="DnaJ domain"/>
    <property type="match status" value="1"/>
</dbReference>
<dbReference type="PROSITE" id="PS00636">
    <property type="entry name" value="DNAJ_1"/>
    <property type="match status" value="1"/>
</dbReference>
<dbReference type="CDD" id="cd10747">
    <property type="entry name" value="DnaJ_C"/>
    <property type="match status" value="1"/>
</dbReference>
<evidence type="ECO:0000313" key="8">
    <source>
        <dbReference type="EMBL" id="TYB79486.1"/>
    </source>
</evidence>
<dbReference type="InterPro" id="IPR018253">
    <property type="entry name" value="DnaJ_domain_CS"/>
</dbReference>
<feature type="compositionally biased region" description="Polar residues" evidence="6">
    <location>
        <begin position="90"/>
        <end position="104"/>
    </location>
</feature>
<dbReference type="PROSITE" id="PS50076">
    <property type="entry name" value="DNAJ_2"/>
    <property type="match status" value="1"/>
</dbReference>
<evidence type="ECO:0000259" key="7">
    <source>
        <dbReference type="PROSITE" id="PS50076"/>
    </source>
</evidence>
<protein>
    <submittedName>
        <fullName evidence="8">J domain-containing protein</fullName>
    </submittedName>
</protein>
<sequence>MNYKDYYKILGVSKDATAKDIKKAYRKLAAKHHPDKNPDDKAAEEKFKEINEANEVLSDKEKREKYDTLGSNWEAYQNTGDDWRDYANQAKQRQSGGNSYSYQGDPSGFYGQGAQGGEDFSSFFETFFGAGGRGARGQQAAYSGGDTQAEMPITLLEAYEGSKRTFEIHNEKLRITIKKGAYDGQQLKIKGKGQKGVQGGNRGDLYIILKVQQDPRFQRRGDDLIYNASVDLYTAILGGKTDIPTLTGMVKVTVPKGSETGKILRLKGKGMPKYSKPTSHGDLLVKLNVNLPKKLIKEEQELFEKLQGLRDPQTVDTN</sequence>
<dbReference type="InterPro" id="IPR001623">
    <property type="entry name" value="DnaJ_domain"/>
</dbReference>
<dbReference type="SUPFAM" id="SSF46565">
    <property type="entry name" value="Chaperone J-domain"/>
    <property type="match status" value="1"/>
</dbReference>
<evidence type="ECO:0000256" key="4">
    <source>
        <dbReference type="ARBA" id="ARBA00022833"/>
    </source>
</evidence>
<dbReference type="GO" id="GO:0005737">
    <property type="term" value="C:cytoplasm"/>
    <property type="evidence" value="ECO:0007669"/>
    <property type="project" value="TreeGrafter"/>
</dbReference>
<dbReference type="Proteomes" id="UP000323720">
    <property type="component" value="Unassembled WGS sequence"/>
</dbReference>
<dbReference type="SUPFAM" id="SSF49493">
    <property type="entry name" value="HSP40/DnaJ peptide-binding domain"/>
    <property type="match status" value="2"/>
</dbReference>
<comment type="caution">
    <text evidence="8">The sequence shown here is derived from an EMBL/GenBank/DDBJ whole genome shotgun (WGS) entry which is preliminary data.</text>
</comment>
<dbReference type="InterPro" id="IPR008971">
    <property type="entry name" value="HSP40/DnaJ_pept-bd"/>
</dbReference>
<dbReference type="InterPro" id="IPR002939">
    <property type="entry name" value="DnaJ_C"/>
</dbReference>
<feature type="region of interest" description="Disordered" evidence="6">
    <location>
        <begin position="90"/>
        <end position="111"/>
    </location>
</feature>
<evidence type="ECO:0000256" key="5">
    <source>
        <dbReference type="ARBA" id="ARBA00023186"/>
    </source>
</evidence>
<dbReference type="OrthoDB" id="9779889at2"/>
<dbReference type="SMART" id="SM00271">
    <property type="entry name" value="DnaJ"/>
    <property type="match status" value="1"/>
</dbReference>
<organism evidence="8 9">
    <name type="scientific">Bizionia myxarmorum</name>
    <dbReference type="NCBI Taxonomy" id="291186"/>
    <lineage>
        <taxon>Bacteria</taxon>
        <taxon>Pseudomonadati</taxon>
        <taxon>Bacteroidota</taxon>
        <taxon>Flavobacteriia</taxon>
        <taxon>Flavobacteriales</taxon>
        <taxon>Flavobacteriaceae</taxon>
        <taxon>Bizionia</taxon>
    </lineage>
</organism>
<dbReference type="AlphaFoldDB" id="A0A5D0REU9"/>
<dbReference type="InterPro" id="IPR036869">
    <property type="entry name" value="J_dom_sf"/>
</dbReference>
<evidence type="ECO:0000256" key="1">
    <source>
        <dbReference type="ARBA" id="ARBA00022723"/>
    </source>
</evidence>
<evidence type="ECO:0000256" key="3">
    <source>
        <dbReference type="ARBA" id="ARBA00022771"/>
    </source>
</evidence>
<evidence type="ECO:0000256" key="6">
    <source>
        <dbReference type="SAM" id="MobiDB-lite"/>
    </source>
</evidence>
<dbReference type="RefSeq" id="WP_148403218.1">
    <property type="nucleotide sequence ID" value="NZ_VSKK01000001.1"/>
</dbReference>
<keyword evidence="2" id="KW-0677">Repeat</keyword>
<reference evidence="8 9" key="1">
    <citation type="submission" date="2019-08" db="EMBL/GenBank/DDBJ databases">
        <title>Genomes of Antarctic Bizionia species.</title>
        <authorList>
            <person name="Bowman J.P."/>
        </authorList>
    </citation>
    <scope>NUCLEOTIDE SEQUENCE [LARGE SCALE GENOMIC DNA]</scope>
    <source>
        <strain evidence="8 9">ADA-4</strain>
    </source>
</reference>
<keyword evidence="5" id="KW-0143">Chaperone</keyword>
<dbReference type="Pfam" id="PF01556">
    <property type="entry name" value="DnaJ_C"/>
    <property type="match status" value="1"/>
</dbReference>
<dbReference type="PANTHER" id="PTHR43096">
    <property type="entry name" value="DNAJ HOMOLOG 1, MITOCHONDRIAL-RELATED"/>
    <property type="match status" value="1"/>
</dbReference>
<evidence type="ECO:0000256" key="2">
    <source>
        <dbReference type="ARBA" id="ARBA00022737"/>
    </source>
</evidence>
<keyword evidence="9" id="KW-1185">Reference proteome</keyword>
<dbReference type="PRINTS" id="PR00625">
    <property type="entry name" value="JDOMAIN"/>
</dbReference>
<accession>A0A5D0REU9</accession>
<dbReference type="Pfam" id="PF00226">
    <property type="entry name" value="DnaJ"/>
    <property type="match status" value="1"/>
</dbReference>
<keyword evidence="4" id="KW-0862">Zinc</keyword>
<dbReference type="GO" id="GO:0042026">
    <property type="term" value="P:protein refolding"/>
    <property type="evidence" value="ECO:0007669"/>
    <property type="project" value="TreeGrafter"/>
</dbReference>
<keyword evidence="3" id="KW-0863">Zinc-finger</keyword>
<keyword evidence="1" id="KW-0479">Metal-binding</keyword>
<dbReference type="Gene3D" id="2.60.260.20">
    <property type="entry name" value="Urease metallochaperone UreE, N-terminal domain"/>
    <property type="match status" value="2"/>
</dbReference>
<dbReference type="FunFam" id="2.60.260.20:FF:000005">
    <property type="entry name" value="Chaperone protein dnaJ 1, mitochondrial"/>
    <property type="match status" value="1"/>
</dbReference>
<dbReference type="GO" id="GO:0008270">
    <property type="term" value="F:zinc ion binding"/>
    <property type="evidence" value="ECO:0007669"/>
    <property type="project" value="UniProtKB-KW"/>
</dbReference>